<keyword evidence="2" id="KW-1185">Reference proteome</keyword>
<evidence type="ECO:0000313" key="1">
    <source>
        <dbReference type="EMBL" id="CAD0300151.1"/>
    </source>
</evidence>
<evidence type="ECO:0000313" key="2">
    <source>
        <dbReference type="Proteomes" id="UP000545774"/>
    </source>
</evidence>
<name>A0ACA9ATC8_9CAUD</name>
<protein>
    <submittedName>
        <fullName evidence="1">Uncharacterized protein</fullName>
    </submittedName>
</protein>
<sequence>MTEFKYGEWVKAMCGSKVVWGKITEVDANDPIKTYEVQDRHDGCYYWVLTETVKKSAPGY</sequence>
<reference evidence="1" key="1">
    <citation type="submission" date="2020-07" db="EMBL/GenBank/DDBJ databases">
        <authorList>
            <person name="Ladero V."/>
        </authorList>
    </citation>
    <scope>NUCLEOTIDE SEQUENCE</scope>
</reference>
<organism evidence="1 2">
    <name type="scientific">Enterococcus phage vB_EhiS_268</name>
    <dbReference type="NCBI Taxonomy" id="2736817"/>
    <lineage>
        <taxon>Viruses</taxon>
        <taxon>Duplodnaviria</taxon>
        <taxon>Heunggongvirae</taxon>
        <taxon>Uroviricota</taxon>
        <taxon>Caudoviricetes</taxon>
        <taxon>Delfunavirus</taxon>
        <taxon>Delfunavirus v268</taxon>
    </lineage>
</organism>
<dbReference type="EMBL" id="CAJDKB010000002">
    <property type="protein sequence ID" value="CAD0300151.1"/>
    <property type="molecule type" value="Genomic_DNA"/>
</dbReference>
<accession>A0ACA9ATC8</accession>
<comment type="caution">
    <text evidence="1">The sequence shown here is derived from an EMBL/GenBank/DDBJ whole genome shotgun (WGS) entry which is preliminary data.</text>
</comment>
<dbReference type="Proteomes" id="UP000545774">
    <property type="component" value="Unassembled WGS sequence"/>
</dbReference>
<proteinExistence type="predicted"/>